<feature type="compositionally biased region" description="Acidic residues" evidence="3">
    <location>
        <begin position="231"/>
        <end position="243"/>
    </location>
</feature>
<dbReference type="SMART" id="SM00320">
    <property type="entry name" value="WD40"/>
    <property type="match status" value="3"/>
</dbReference>
<evidence type="ECO:0000256" key="1">
    <source>
        <dbReference type="ARBA" id="ARBA00045876"/>
    </source>
</evidence>
<dbReference type="Pfam" id="PF00400">
    <property type="entry name" value="WD40"/>
    <property type="match status" value="1"/>
</dbReference>
<dbReference type="Gene3D" id="2.130.10.10">
    <property type="entry name" value="YVTN repeat-like/Quinoprotein amine dehydrogenase"/>
    <property type="match status" value="2"/>
</dbReference>
<feature type="compositionally biased region" description="Polar residues" evidence="3">
    <location>
        <begin position="81"/>
        <end position="95"/>
    </location>
</feature>
<dbReference type="PROSITE" id="PS50082">
    <property type="entry name" value="WD_REPEATS_2"/>
    <property type="match status" value="1"/>
</dbReference>
<dbReference type="EMBL" id="CP036275">
    <property type="protein sequence ID" value="QDU36736.1"/>
    <property type="molecule type" value="Genomic_DNA"/>
</dbReference>
<feature type="repeat" description="WD" evidence="2">
    <location>
        <begin position="971"/>
        <end position="1002"/>
    </location>
</feature>
<proteinExistence type="predicted"/>
<dbReference type="SUPFAM" id="SSF48371">
    <property type="entry name" value="ARM repeat"/>
    <property type="match status" value="1"/>
</dbReference>
<dbReference type="InterPro" id="IPR015943">
    <property type="entry name" value="WD40/YVTN_repeat-like_dom_sf"/>
</dbReference>
<dbReference type="Proteomes" id="UP000320496">
    <property type="component" value="Chromosome"/>
</dbReference>
<feature type="compositionally biased region" description="Pro residues" evidence="3">
    <location>
        <begin position="109"/>
        <end position="120"/>
    </location>
</feature>
<dbReference type="PROSITE" id="PS50077">
    <property type="entry name" value="HEAT_REPEAT"/>
    <property type="match status" value="1"/>
</dbReference>
<organism evidence="4 5">
    <name type="scientific">Maioricimonas rarisocia</name>
    <dbReference type="NCBI Taxonomy" id="2528026"/>
    <lineage>
        <taxon>Bacteria</taxon>
        <taxon>Pseudomonadati</taxon>
        <taxon>Planctomycetota</taxon>
        <taxon>Planctomycetia</taxon>
        <taxon>Planctomycetales</taxon>
        <taxon>Planctomycetaceae</taxon>
        <taxon>Maioricimonas</taxon>
    </lineage>
</organism>
<accession>A0A517Z2N9</accession>
<dbReference type="InterPro" id="IPR016024">
    <property type="entry name" value="ARM-type_fold"/>
</dbReference>
<keyword evidence="4" id="KW-0456">Lyase</keyword>
<gene>
    <name evidence="4" type="ORF">Mal4_10320</name>
</gene>
<keyword evidence="2" id="KW-0853">WD repeat</keyword>
<feature type="region of interest" description="Disordered" evidence="3">
    <location>
        <begin position="37"/>
        <end position="265"/>
    </location>
</feature>
<dbReference type="InterPro" id="IPR011044">
    <property type="entry name" value="Quino_amine_DH_bsu"/>
</dbReference>
<sequence>MAFAPNGSRQCPSCHADVSPAMIRCRECGTVLVQARTPAATLPKPQPVPERPSTQDLDELPSLSGSFDLDQMLSMAEDVSGSDTETNASASSTVTDEAPTAPQPERAKPAPPVMPSPAAAPPEAAESSEADSSNASDSRIPVQCGGCQRRMRVPRTLAGRTVKCPGCGEGISVPGESTPRIEKRSGSSGSRSNGRVREAEESAAPQSSQEIKTLREAIERACEAPAPDPPAGEDAEPESAEETETGRKGKRKKARGNSTAPRKLGPLRFRSFRNHFLAGADPEARNTDREAAQASLDDVAASKDPRIVELITEHFDDLKGPLQARAIRALGEIGVAESFPFLLKLLLRKEESIVTSALLALGLLADPRAVLPVVTLAQVIPEQRVRAIDCLVRMGPAAVPELIRILRESDDLSMQFTAVEALGRIKAKEAAEPLAGLLKNSIGPIRCAAAEALGQIADPRASAALVQLLGCPDPNVRVNAVAALEQMPQKRLAKPLLRLLQDDMRDVRLHVIRTLGLCEDPSVAPSLIPFLNDSDEDLQLAAAEATGRLGDSSAVPKLIELMEQASVSDLDAPRLQKIIDTLRRLRDGRAVLPLLELLTHKNHRVRARAAEALGQIGDPAALQPLSELLYRDQIEMVQAAAAKALGDLGDPEALTALEHGLQQPLAVRSKAIIAIGQIQEPEAAEMVMEMLDDPASAIRYHAVTILGELGDDSVTPKLERLIVDSDDMVRRAVLKSLEQLGDTRDEAAIRKAIKNNRKPRRGRRQTTMVDLVPSFLAGVPVVAGSAAAGVIVAVGLLVWWMAGSGEEKPLVLRGDVVSVGMSGDGSRAVAARKYGLFEVWDIAGENVVQQLTDLPRDAVLLNADGSRMLCASKDASYLVDLTSKEILANDVGMSGAQALSDRSRAVTFNDEGLVVVWDISGARVDQRVDFGLKGIRTVKLTPDGSRCVAAAGKRLLVWNFEQQSIEHEIVIPRAEPAVTAVAISPDGQTIVTGHRNGSLLLWPAGARKPSETLPSPGRATPVVEIEYIEDNRLACALNQQFFTVALPSGEAKEIKFRLAGTITSVTIDSSGSRAIIASSDDSPLAVLDLKGAKKGPLLDLPY</sequence>
<dbReference type="Gene3D" id="1.25.10.10">
    <property type="entry name" value="Leucine-rich Repeat Variant"/>
    <property type="match status" value="4"/>
</dbReference>
<dbReference type="InterPro" id="IPR001680">
    <property type="entry name" value="WD40_rpt"/>
</dbReference>
<comment type="function">
    <text evidence="1">Catalyzes the hydroxylation of the N(6)-(4-aminobutyl)-L-lysine intermediate produced by deoxyhypusine synthase/DHPS on a critical lysine of the eukaryotic translation initiation factor 5A/eIF-5A. This is the second step of the post-translational modification of that lysine into an unusual amino acid residue named hypusine. Hypusination is unique to mature eIF-5A factor and is essential for its function.</text>
</comment>
<feature type="region of interest" description="Disordered" evidence="3">
    <location>
        <begin position="278"/>
        <end position="297"/>
    </location>
</feature>
<dbReference type="GO" id="GO:0016491">
    <property type="term" value="F:oxidoreductase activity"/>
    <property type="evidence" value="ECO:0007669"/>
    <property type="project" value="TreeGrafter"/>
</dbReference>
<reference evidence="4 5" key="1">
    <citation type="submission" date="2019-02" db="EMBL/GenBank/DDBJ databases">
        <title>Deep-cultivation of Planctomycetes and their phenomic and genomic characterization uncovers novel biology.</title>
        <authorList>
            <person name="Wiegand S."/>
            <person name="Jogler M."/>
            <person name="Boedeker C."/>
            <person name="Pinto D."/>
            <person name="Vollmers J."/>
            <person name="Rivas-Marin E."/>
            <person name="Kohn T."/>
            <person name="Peeters S.H."/>
            <person name="Heuer A."/>
            <person name="Rast P."/>
            <person name="Oberbeckmann S."/>
            <person name="Bunk B."/>
            <person name="Jeske O."/>
            <person name="Meyerdierks A."/>
            <person name="Storesund J.E."/>
            <person name="Kallscheuer N."/>
            <person name="Luecker S."/>
            <person name="Lage O.M."/>
            <person name="Pohl T."/>
            <person name="Merkel B.J."/>
            <person name="Hornburger P."/>
            <person name="Mueller R.-W."/>
            <person name="Bruemmer F."/>
            <person name="Labrenz M."/>
            <person name="Spormann A.M."/>
            <person name="Op den Camp H."/>
            <person name="Overmann J."/>
            <person name="Amann R."/>
            <person name="Jetten M.S.M."/>
            <person name="Mascher T."/>
            <person name="Medema M.H."/>
            <person name="Devos D.P."/>
            <person name="Kaster A.-K."/>
            <person name="Ovreas L."/>
            <person name="Rohde M."/>
            <person name="Galperin M.Y."/>
            <person name="Jogler C."/>
        </authorList>
    </citation>
    <scope>NUCLEOTIDE SEQUENCE [LARGE SCALE GENOMIC DNA]</scope>
    <source>
        <strain evidence="4 5">Mal4</strain>
    </source>
</reference>
<dbReference type="PANTHER" id="PTHR12697:SF5">
    <property type="entry name" value="DEOXYHYPUSINE HYDROXYLASE"/>
    <property type="match status" value="1"/>
</dbReference>
<dbReference type="SUPFAM" id="SSF50969">
    <property type="entry name" value="YVTN repeat-like/Quinoprotein amine dehydrogenase"/>
    <property type="match status" value="1"/>
</dbReference>
<dbReference type="InterPro" id="IPR021133">
    <property type="entry name" value="HEAT_type_2"/>
</dbReference>
<dbReference type="KEGG" id="mri:Mal4_10320"/>
<evidence type="ECO:0000256" key="3">
    <source>
        <dbReference type="SAM" id="MobiDB-lite"/>
    </source>
</evidence>
<dbReference type="PANTHER" id="PTHR12697">
    <property type="entry name" value="PBS LYASE HEAT-LIKE PROTEIN"/>
    <property type="match status" value="1"/>
</dbReference>
<protein>
    <submittedName>
        <fullName evidence="4">Putative lyase</fullName>
    </submittedName>
</protein>
<evidence type="ECO:0000313" key="4">
    <source>
        <dbReference type="EMBL" id="QDU36736.1"/>
    </source>
</evidence>
<evidence type="ECO:0000256" key="2">
    <source>
        <dbReference type="PROSITE-ProRule" id="PRU00221"/>
    </source>
</evidence>
<dbReference type="InterPro" id="IPR011989">
    <property type="entry name" value="ARM-like"/>
</dbReference>
<dbReference type="GO" id="GO:0016829">
    <property type="term" value="F:lyase activity"/>
    <property type="evidence" value="ECO:0007669"/>
    <property type="project" value="UniProtKB-KW"/>
</dbReference>
<dbReference type="InterPro" id="IPR000225">
    <property type="entry name" value="Armadillo"/>
</dbReference>
<evidence type="ECO:0000313" key="5">
    <source>
        <dbReference type="Proteomes" id="UP000320496"/>
    </source>
</evidence>
<dbReference type="InterPro" id="IPR004155">
    <property type="entry name" value="PBS_lyase_HEAT"/>
</dbReference>
<keyword evidence="5" id="KW-1185">Reference proteome</keyword>
<dbReference type="Pfam" id="PF03130">
    <property type="entry name" value="HEAT_PBS"/>
    <property type="match status" value="2"/>
</dbReference>
<dbReference type="AlphaFoldDB" id="A0A517Z2N9"/>
<dbReference type="SMART" id="SM00567">
    <property type="entry name" value="EZ_HEAT"/>
    <property type="match status" value="12"/>
</dbReference>
<feature type="compositionally biased region" description="Basic and acidic residues" evidence="3">
    <location>
        <begin position="282"/>
        <end position="291"/>
    </location>
</feature>
<dbReference type="SMART" id="SM00185">
    <property type="entry name" value="ARM"/>
    <property type="match status" value="5"/>
</dbReference>
<feature type="compositionally biased region" description="Basic and acidic residues" evidence="3">
    <location>
        <begin position="212"/>
        <end position="222"/>
    </location>
</feature>
<dbReference type="Pfam" id="PF13646">
    <property type="entry name" value="HEAT_2"/>
    <property type="match status" value="4"/>
</dbReference>
<dbReference type="OrthoDB" id="207253at2"/>
<name>A0A517Z2N9_9PLAN</name>
<feature type="compositionally biased region" description="Low complexity" evidence="3">
    <location>
        <begin position="121"/>
        <end position="138"/>
    </location>
</feature>